<proteinExistence type="predicted"/>
<evidence type="ECO:0000256" key="1">
    <source>
        <dbReference type="SAM" id="Coils"/>
    </source>
</evidence>
<feature type="region of interest" description="Disordered" evidence="2">
    <location>
        <begin position="107"/>
        <end position="129"/>
    </location>
</feature>
<reference evidence="3" key="1">
    <citation type="submission" date="2023-06" db="EMBL/GenBank/DDBJ databases">
        <title>Genome-scale phylogeny and comparative genomics of the fungal order Sordariales.</title>
        <authorList>
            <consortium name="Lawrence Berkeley National Laboratory"/>
            <person name="Hensen N."/>
            <person name="Bonometti L."/>
            <person name="Westerberg I."/>
            <person name="Brannstrom I.O."/>
            <person name="Guillou S."/>
            <person name="Cros-Aarteil S."/>
            <person name="Calhoun S."/>
            <person name="Haridas S."/>
            <person name="Kuo A."/>
            <person name="Mondo S."/>
            <person name="Pangilinan J."/>
            <person name="Riley R."/>
            <person name="LaButti K."/>
            <person name="Andreopoulos B."/>
            <person name="Lipzen A."/>
            <person name="Chen C."/>
            <person name="Yanf M."/>
            <person name="Daum C."/>
            <person name="Ng V."/>
            <person name="Clum A."/>
            <person name="Steindorff A."/>
            <person name="Ohm R."/>
            <person name="Martin F."/>
            <person name="Silar P."/>
            <person name="Natvig D."/>
            <person name="Lalanne C."/>
            <person name="Gautier V."/>
            <person name="Ament-velasquez S.L."/>
            <person name="Kruys A."/>
            <person name="Hutchinson M.I."/>
            <person name="Powell A.J."/>
            <person name="Barry K."/>
            <person name="Miller A.N."/>
            <person name="Grigoriev I.V."/>
            <person name="Debuchy R."/>
            <person name="Gladieux P."/>
            <person name="Thoren M.H."/>
            <person name="Johannesson H."/>
        </authorList>
    </citation>
    <scope>NUCLEOTIDE SEQUENCE</scope>
    <source>
        <strain evidence="3">SMH3391-2</strain>
    </source>
</reference>
<comment type="caution">
    <text evidence="3">The sequence shown here is derived from an EMBL/GenBank/DDBJ whole genome shotgun (WGS) entry which is preliminary data.</text>
</comment>
<keyword evidence="4" id="KW-1185">Reference proteome</keyword>
<feature type="compositionally biased region" description="Acidic residues" evidence="2">
    <location>
        <begin position="109"/>
        <end position="126"/>
    </location>
</feature>
<sequence>MANKRNEVRKFRHAKDTADDAFLNKLMPYLTSGEPVAIVPTNLLMEGVGAMQNIRKTHYSVEHDYEHMEQHLDREESKLFDLEADLFHFLSGPDDIDRRDWKSSTAPIEDVEHDSEEWDDKNDDDNQSTSRISLLGITGELKGEIHPLYRDLADAVGECELAKEHLDELWNHHEKLLEELELNVYRVRNEQGKTLSEEELDFLKSLLTHIPGDAQEFEDRFGFEGDEDDLEFFQDYSLREAQAQKNLEEATQKANQLMQICSEKGVMRRNPEFNEEYTIYLDASLPPGDNMTINLPTMAAKDLANPRFPMLLSNPSHVLDLLSPIEALQRAMKLSKDDPNDQANFRQKVACMKEMGISMLMKNATNTPDYISEWLVHKLRTSPLEAELLFSICEGLFKITDRHKWQEQVLQHWQSDGANSFPHGFEAPLTPNYEVPEIEHVGGSLVNSAITVTPAPPAEPPAEEPPAEEPPAAEPPAAEPQDEAGPELTTKT</sequence>
<organism evidence="3 4">
    <name type="scientific">Bombardia bombarda</name>
    <dbReference type="NCBI Taxonomy" id="252184"/>
    <lineage>
        <taxon>Eukaryota</taxon>
        <taxon>Fungi</taxon>
        <taxon>Dikarya</taxon>
        <taxon>Ascomycota</taxon>
        <taxon>Pezizomycotina</taxon>
        <taxon>Sordariomycetes</taxon>
        <taxon>Sordariomycetidae</taxon>
        <taxon>Sordariales</taxon>
        <taxon>Lasiosphaeriaceae</taxon>
        <taxon>Bombardia</taxon>
    </lineage>
</organism>
<evidence type="ECO:0000256" key="2">
    <source>
        <dbReference type="SAM" id="MobiDB-lite"/>
    </source>
</evidence>
<name>A0AA39XKJ0_9PEZI</name>
<feature type="compositionally biased region" description="Pro residues" evidence="2">
    <location>
        <begin position="468"/>
        <end position="478"/>
    </location>
</feature>
<feature type="coiled-coil region" evidence="1">
    <location>
        <begin position="233"/>
        <end position="260"/>
    </location>
</feature>
<evidence type="ECO:0000313" key="3">
    <source>
        <dbReference type="EMBL" id="KAK0635701.1"/>
    </source>
</evidence>
<dbReference type="AlphaFoldDB" id="A0AA39XKJ0"/>
<evidence type="ECO:0000313" key="4">
    <source>
        <dbReference type="Proteomes" id="UP001174934"/>
    </source>
</evidence>
<keyword evidence="1" id="KW-0175">Coiled coil</keyword>
<feature type="region of interest" description="Disordered" evidence="2">
    <location>
        <begin position="450"/>
        <end position="492"/>
    </location>
</feature>
<dbReference type="Proteomes" id="UP001174934">
    <property type="component" value="Unassembled WGS sequence"/>
</dbReference>
<protein>
    <submittedName>
        <fullName evidence="3">Uncharacterized protein</fullName>
    </submittedName>
</protein>
<accession>A0AA39XKJ0</accession>
<dbReference type="EMBL" id="JAULSR010000001">
    <property type="protein sequence ID" value="KAK0635701.1"/>
    <property type="molecule type" value="Genomic_DNA"/>
</dbReference>
<gene>
    <name evidence="3" type="ORF">B0T17DRAFT_612525</name>
</gene>